<dbReference type="SUPFAM" id="SSF52047">
    <property type="entry name" value="RNI-like"/>
    <property type="match status" value="1"/>
</dbReference>
<dbReference type="Gene3D" id="3.80.10.10">
    <property type="entry name" value="Ribonuclease Inhibitor"/>
    <property type="match status" value="1"/>
</dbReference>
<dbReference type="Proteomes" id="UP000284842">
    <property type="component" value="Unassembled WGS sequence"/>
</dbReference>
<name>A0A409VI46_9AGAR</name>
<evidence type="ECO:0000313" key="2">
    <source>
        <dbReference type="Proteomes" id="UP000284842"/>
    </source>
</evidence>
<gene>
    <name evidence="1" type="ORF">CVT24_011260</name>
</gene>
<evidence type="ECO:0000313" key="1">
    <source>
        <dbReference type="EMBL" id="PPQ65927.1"/>
    </source>
</evidence>
<dbReference type="AlphaFoldDB" id="A0A409VI46"/>
<proteinExistence type="predicted"/>
<sequence length="500" mass="56975">MLQSANQPMCREENDITGGSVFGEEQLPAFIREGIAADNITEKTRILFSDLPEDIYEVFVGFLAASDEQDAEVQSESRVNDFDPPMEYGVGRRHLYTYPSLLACSLVGCRALLPLCRRHIFRVVEVWKTRPVDDGCSEKSLQHGKLEDLLDMSPHIGNYIRDVIWVLEKYSRDELNTCLLRLPKLRSVTLQGRVNPMTDINTMPNTLAILQRLTALPSLSSITIKDVQNAFVLPLMTQPAHLRALKLDRVTLNTSDPIWTRFEGYRTRNSSTTSIESLAMSRPIDSTSTLVPFESILAASQKLRSMHLYWKNEGFYFPTLASWDADFQNHRVALELGAVMHNCGQTLQHLKLSLFYHPRNTIFIELGNMLTNISDKNIVETLDISVPYPGNEGGGFLPLVPRSSWARLDSALSSFPFLRRLSIKVIFYTWAEYTAYPQRLMQQCWKHYEQDLVRLTSSTDITFSFTVHLECEAGERARYRELSSTKVTGPSCRYPAHRFA</sequence>
<dbReference type="OrthoDB" id="2745898at2759"/>
<comment type="caution">
    <text evidence="1">The sequence shown here is derived from an EMBL/GenBank/DDBJ whole genome shotgun (WGS) entry which is preliminary data.</text>
</comment>
<dbReference type="InterPro" id="IPR032675">
    <property type="entry name" value="LRR_dom_sf"/>
</dbReference>
<dbReference type="InParanoid" id="A0A409VI46"/>
<protein>
    <submittedName>
        <fullName evidence="1">Uncharacterized protein</fullName>
    </submittedName>
</protein>
<reference evidence="1 2" key="1">
    <citation type="journal article" date="2018" name="Evol. Lett.">
        <title>Horizontal gene cluster transfer increased hallucinogenic mushroom diversity.</title>
        <authorList>
            <person name="Reynolds H.T."/>
            <person name="Vijayakumar V."/>
            <person name="Gluck-Thaler E."/>
            <person name="Korotkin H.B."/>
            <person name="Matheny P.B."/>
            <person name="Slot J.C."/>
        </authorList>
    </citation>
    <scope>NUCLEOTIDE SEQUENCE [LARGE SCALE GENOMIC DNA]</scope>
    <source>
        <strain evidence="1 2">2629</strain>
    </source>
</reference>
<accession>A0A409VI46</accession>
<keyword evidence="2" id="KW-1185">Reference proteome</keyword>
<dbReference type="EMBL" id="NHTK01006055">
    <property type="protein sequence ID" value="PPQ65927.1"/>
    <property type="molecule type" value="Genomic_DNA"/>
</dbReference>
<organism evidence="1 2">
    <name type="scientific">Panaeolus cyanescens</name>
    <dbReference type="NCBI Taxonomy" id="181874"/>
    <lineage>
        <taxon>Eukaryota</taxon>
        <taxon>Fungi</taxon>
        <taxon>Dikarya</taxon>
        <taxon>Basidiomycota</taxon>
        <taxon>Agaricomycotina</taxon>
        <taxon>Agaricomycetes</taxon>
        <taxon>Agaricomycetidae</taxon>
        <taxon>Agaricales</taxon>
        <taxon>Agaricineae</taxon>
        <taxon>Galeropsidaceae</taxon>
        <taxon>Panaeolus</taxon>
    </lineage>
</organism>